<dbReference type="AlphaFoldDB" id="A0A327W542"/>
<organism evidence="1 2">
    <name type="scientific">Chitinophaga dinghuensis</name>
    <dbReference type="NCBI Taxonomy" id="1539050"/>
    <lineage>
        <taxon>Bacteria</taxon>
        <taxon>Pseudomonadati</taxon>
        <taxon>Bacteroidota</taxon>
        <taxon>Chitinophagia</taxon>
        <taxon>Chitinophagales</taxon>
        <taxon>Chitinophagaceae</taxon>
        <taxon>Chitinophaga</taxon>
    </lineage>
</organism>
<comment type="caution">
    <text evidence="1">The sequence shown here is derived from an EMBL/GenBank/DDBJ whole genome shotgun (WGS) entry which is preliminary data.</text>
</comment>
<dbReference type="OrthoDB" id="666702at2"/>
<dbReference type="PROSITE" id="PS51257">
    <property type="entry name" value="PROKAR_LIPOPROTEIN"/>
    <property type="match status" value="1"/>
</dbReference>
<reference evidence="1 2" key="1">
    <citation type="submission" date="2018-06" db="EMBL/GenBank/DDBJ databases">
        <title>Genomic Encyclopedia of Archaeal and Bacterial Type Strains, Phase II (KMG-II): from individual species to whole genera.</title>
        <authorList>
            <person name="Goeker M."/>
        </authorList>
    </citation>
    <scope>NUCLEOTIDE SEQUENCE [LARGE SCALE GENOMIC DNA]</scope>
    <source>
        <strain evidence="1 2">DSM 29821</strain>
    </source>
</reference>
<protein>
    <submittedName>
        <fullName evidence="1">Uncharacterized protein</fullName>
    </submittedName>
</protein>
<gene>
    <name evidence="1" type="ORF">CLV59_102334</name>
</gene>
<dbReference type="RefSeq" id="WP_111591280.1">
    <property type="nucleotide sequence ID" value="NZ_QLMA01000002.1"/>
</dbReference>
<dbReference type="Proteomes" id="UP000249819">
    <property type="component" value="Unassembled WGS sequence"/>
</dbReference>
<dbReference type="EMBL" id="QLMA01000002">
    <property type="protein sequence ID" value="RAJ85629.1"/>
    <property type="molecule type" value="Genomic_DNA"/>
</dbReference>
<evidence type="ECO:0000313" key="1">
    <source>
        <dbReference type="EMBL" id="RAJ85629.1"/>
    </source>
</evidence>
<evidence type="ECO:0000313" key="2">
    <source>
        <dbReference type="Proteomes" id="UP000249819"/>
    </source>
</evidence>
<name>A0A327W542_9BACT</name>
<keyword evidence="2" id="KW-1185">Reference proteome</keyword>
<proteinExistence type="predicted"/>
<sequence length="174" mass="18987">MLKYIVAVSCLIMIAACQNNPQRHTEDIDSNLATIPESISQLDVTPLSGYFVKNNIEVKDSLTFWIIDNQQTFDSLFGIAKTMNNNIVAPDLGTNLVVAVTMPATPYNTQISLVSATLNTDTNNAEFHFSAAGSPEQSSSTIVPLWLGSFPKSGPMEIKLYNGNELVTTINENE</sequence>
<accession>A0A327W542</accession>